<dbReference type="CDD" id="cd00564">
    <property type="entry name" value="TMP_TenI"/>
    <property type="match status" value="1"/>
</dbReference>
<evidence type="ECO:0000256" key="2">
    <source>
        <dbReference type="ARBA" id="ARBA00022977"/>
    </source>
</evidence>
<dbReference type="GO" id="GO:0005737">
    <property type="term" value="C:cytoplasm"/>
    <property type="evidence" value="ECO:0007669"/>
    <property type="project" value="TreeGrafter"/>
</dbReference>
<dbReference type="EMBL" id="FQYY01000005">
    <property type="protein sequence ID" value="SHI82901.1"/>
    <property type="molecule type" value="Genomic_DNA"/>
</dbReference>
<accession>A0A1M6EBS6</accession>
<evidence type="ECO:0000256" key="1">
    <source>
        <dbReference type="ARBA" id="ARBA00004948"/>
    </source>
</evidence>
<reference evidence="4 5" key="1">
    <citation type="submission" date="2016-11" db="EMBL/GenBank/DDBJ databases">
        <authorList>
            <person name="Jaros S."/>
            <person name="Januszkiewicz K."/>
            <person name="Wedrychowicz H."/>
        </authorList>
    </citation>
    <scope>NUCLEOTIDE SEQUENCE [LARGE SCALE GENOMIC DNA]</scope>
    <source>
        <strain evidence="4 5">DSM 21425</strain>
    </source>
</reference>
<proteinExistence type="predicted"/>
<dbReference type="InterPro" id="IPR036206">
    <property type="entry name" value="ThiamineP_synth_sf"/>
</dbReference>
<dbReference type="InterPro" id="IPR022998">
    <property type="entry name" value="ThiamineP_synth_TenI"/>
</dbReference>
<dbReference type="RefSeq" id="WP_073150115.1">
    <property type="nucleotide sequence ID" value="NZ_FQYY01000005.1"/>
</dbReference>
<dbReference type="STRING" id="579105.SAMN04488096_1058"/>
<dbReference type="OrthoDB" id="194683at2"/>
<dbReference type="PANTHER" id="PTHR20857">
    <property type="entry name" value="THIAMINE-PHOSPHATE PYROPHOSPHORYLASE"/>
    <property type="match status" value="1"/>
</dbReference>
<dbReference type="Pfam" id="PF02581">
    <property type="entry name" value="TMP-TENI"/>
    <property type="match status" value="1"/>
</dbReference>
<dbReference type="AlphaFoldDB" id="A0A1M6EBS6"/>
<evidence type="ECO:0000313" key="5">
    <source>
        <dbReference type="Proteomes" id="UP000184225"/>
    </source>
</evidence>
<protein>
    <submittedName>
        <fullName evidence="4">Thiamine-phosphate pyrophosphorylase</fullName>
    </submittedName>
</protein>
<sequence length="198" mass="23441">MLIVITSEEFVEDEINIIKRLLKEGLTTLHVRKPFFSSEEMKRWLFNFHAEEHQQMMLHQHHFLAEDFQLKGIHLKEEHRKSIKGKEQDFLEKIKSQGWVLSTSFHELQEVENQTLFDYAFLSPVFTSISKHNYEGKKFSVQQNKRPVIALGGIKTENIEKAYQLGYQGVAVLGCVWHQENVITSFKNIKKEYKRVYQ</sequence>
<comment type="pathway">
    <text evidence="1">Cofactor biosynthesis; thiamine diphosphate biosynthesis.</text>
</comment>
<keyword evidence="5" id="KW-1185">Reference proteome</keyword>
<dbReference type="PANTHER" id="PTHR20857:SF15">
    <property type="entry name" value="THIAMINE-PHOSPHATE SYNTHASE"/>
    <property type="match status" value="1"/>
</dbReference>
<dbReference type="Gene3D" id="3.20.20.70">
    <property type="entry name" value="Aldolase class I"/>
    <property type="match status" value="1"/>
</dbReference>
<evidence type="ECO:0000313" key="4">
    <source>
        <dbReference type="EMBL" id="SHI82901.1"/>
    </source>
</evidence>
<dbReference type="SUPFAM" id="SSF51391">
    <property type="entry name" value="Thiamin phosphate synthase"/>
    <property type="match status" value="1"/>
</dbReference>
<name>A0A1M6EBS6_9FLAO</name>
<dbReference type="InterPro" id="IPR013785">
    <property type="entry name" value="Aldolase_TIM"/>
</dbReference>
<organism evidence="4 5">
    <name type="scientific">Mesonia phycicola</name>
    <dbReference type="NCBI Taxonomy" id="579105"/>
    <lineage>
        <taxon>Bacteria</taxon>
        <taxon>Pseudomonadati</taxon>
        <taxon>Bacteroidota</taxon>
        <taxon>Flavobacteriia</taxon>
        <taxon>Flavobacteriales</taxon>
        <taxon>Flavobacteriaceae</taxon>
        <taxon>Mesonia</taxon>
    </lineage>
</organism>
<dbReference type="GO" id="GO:0009228">
    <property type="term" value="P:thiamine biosynthetic process"/>
    <property type="evidence" value="ECO:0007669"/>
    <property type="project" value="UniProtKB-KW"/>
</dbReference>
<dbReference type="Proteomes" id="UP000184225">
    <property type="component" value="Unassembled WGS sequence"/>
</dbReference>
<gene>
    <name evidence="4" type="ORF">SAMN04488096_1058</name>
</gene>
<feature type="domain" description="Thiamine phosphate synthase/TenI" evidence="3">
    <location>
        <begin position="3"/>
        <end position="173"/>
    </location>
</feature>
<keyword evidence="2" id="KW-0784">Thiamine biosynthesis</keyword>
<evidence type="ECO:0000259" key="3">
    <source>
        <dbReference type="Pfam" id="PF02581"/>
    </source>
</evidence>
<dbReference type="GO" id="GO:0004789">
    <property type="term" value="F:thiamine-phosphate diphosphorylase activity"/>
    <property type="evidence" value="ECO:0007669"/>
    <property type="project" value="TreeGrafter"/>
</dbReference>